<dbReference type="Pfam" id="PF13516">
    <property type="entry name" value="LRR_6"/>
    <property type="match status" value="1"/>
</dbReference>
<evidence type="ECO:0000256" key="3">
    <source>
        <dbReference type="ARBA" id="ARBA00022737"/>
    </source>
</evidence>
<dbReference type="Pfam" id="PF13855">
    <property type="entry name" value="LRR_8"/>
    <property type="match status" value="1"/>
</dbReference>
<keyword evidence="6" id="KW-1185">Reference proteome</keyword>
<reference evidence="5" key="1">
    <citation type="submission" date="2021-01" db="EMBL/GenBank/DDBJ databases">
        <authorList>
            <person name="Eckstrom K.M.E."/>
        </authorList>
    </citation>
    <scope>NUCLEOTIDE SEQUENCE</scope>
    <source>
        <strain evidence="5">UVCC 0001</strain>
    </source>
</reference>
<dbReference type="Gene3D" id="3.80.10.10">
    <property type="entry name" value="Ribonuclease Inhibitor"/>
    <property type="match status" value="1"/>
</dbReference>
<keyword evidence="2" id="KW-0433">Leucine-rich repeat</keyword>
<dbReference type="EMBL" id="JASFZW010000002">
    <property type="protein sequence ID" value="KAK2079493.1"/>
    <property type="molecule type" value="Genomic_DNA"/>
</dbReference>
<gene>
    <name evidence="5" type="ORF">QBZ16_001887</name>
</gene>
<comment type="subcellular location">
    <subcellularLocation>
        <location evidence="1">Cytoplasm</location>
        <location evidence="1">Cytoskeleton</location>
        <location evidence="1">Cilium axoneme</location>
    </subcellularLocation>
</comment>
<proteinExistence type="predicted"/>
<accession>A0AAD9IJJ8</accession>
<organism evidence="5 6">
    <name type="scientific">Prototheca wickerhamii</name>
    <dbReference type="NCBI Taxonomy" id="3111"/>
    <lineage>
        <taxon>Eukaryota</taxon>
        <taxon>Viridiplantae</taxon>
        <taxon>Chlorophyta</taxon>
        <taxon>core chlorophytes</taxon>
        <taxon>Trebouxiophyceae</taxon>
        <taxon>Chlorellales</taxon>
        <taxon>Chlorellaceae</taxon>
        <taxon>Prototheca</taxon>
    </lineage>
</organism>
<dbReference type="GO" id="GO:0005930">
    <property type="term" value="C:axoneme"/>
    <property type="evidence" value="ECO:0007669"/>
    <property type="project" value="UniProtKB-SubCell"/>
</dbReference>
<dbReference type="PANTHER" id="PTHR48051">
    <property type="match status" value="1"/>
</dbReference>
<dbReference type="Proteomes" id="UP001255856">
    <property type="component" value="Unassembled WGS sequence"/>
</dbReference>
<dbReference type="AlphaFoldDB" id="A0AAD9IJJ8"/>
<sequence>MRLFLKYGAQSHELELGEDASLGDLVQAAERVTEVFQREQKILCKGRVIQLVLTDCSLERIDWTGLGQLAGLTRLCLAGNALERVDGLGPGSLPQLKELDLSRNRLVELPSHFAHWQKLERMDVSDNQLRSLPPELGACQALVSLQADRNRLESLPAELASATKLVELHVSGNRLTKAGVPGAIFSGCAALQTLDIHANPLTAEDLRELPGWQEFDERRRKKHDKKIQTQVMGSGFDEGADTRTVRHWK</sequence>
<feature type="compositionally biased region" description="Basic and acidic residues" evidence="4">
    <location>
        <begin position="240"/>
        <end position="249"/>
    </location>
</feature>
<dbReference type="InterPro" id="IPR001611">
    <property type="entry name" value="Leu-rich_rpt"/>
</dbReference>
<dbReference type="InterPro" id="IPR003591">
    <property type="entry name" value="Leu-rich_rpt_typical-subtyp"/>
</dbReference>
<evidence type="ECO:0000313" key="6">
    <source>
        <dbReference type="Proteomes" id="UP001255856"/>
    </source>
</evidence>
<keyword evidence="3" id="KW-0677">Repeat</keyword>
<dbReference type="Gene3D" id="3.10.20.90">
    <property type="entry name" value="Phosphatidylinositol 3-kinase Catalytic Subunit, Chain A, domain 1"/>
    <property type="match status" value="1"/>
</dbReference>
<dbReference type="SMART" id="SM00364">
    <property type="entry name" value="LRR_BAC"/>
    <property type="match status" value="3"/>
</dbReference>
<dbReference type="SUPFAM" id="SSF52058">
    <property type="entry name" value="L domain-like"/>
    <property type="match status" value="1"/>
</dbReference>
<dbReference type="SMART" id="SM00369">
    <property type="entry name" value="LRR_TYP"/>
    <property type="match status" value="4"/>
</dbReference>
<protein>
    <submittedName>
        <fullName evidence="5">Uncharacterized protein</fullName>
    </submittedName>
</protein>
<dbReference type="InterPro" id="IPR050216">
    <property type="entry name" value="LRR_domain-containing"/>
</dbReference>
<dbReference type="PROSITE" id="PS51450">
    <property type="entry name" value="LRR"/>
    <property type="match status" value="1"/>
</dbReference>
<evidence type="ECO:0000256" key="2">
    <source>
        <dbReference type="ARBA" id="ARBA00022614"/>
    </source>
</evidence>
<name>A0AAD9IJJ8_PROWI</name>
<evidence type="ECO:0000313" key="5">
    <source>
        <dbReference type="EMBL" id="KAK2079493.1"/>
    </source>
</evidence>
<comment type="caution">
    <text evidence="5">The sequence shown here is derived from an EMBL/GenBank/DDBJ whole genome shotgun (WGS) entry which is preliminary data.</text>
</comment>
<evidence type="ECO:0000256" key="1">
    <source>
        <dbReference type="ARBA" id="ARBA00004430"/>
    </source>
</evidence>
<dbReference type="PANTHER" id="PTHR48051:SF1">
    <property type="entry name" value="RAS SUPPRESSOR PROTEIN 1"/>
    <property type="match status" value="1"/>
</dbReference>
<evidence type="ECO:0000256" key="4">
    <source>
        <dbReference type="SAM" id="MobiDB-lite"/>
    </source>
</evidence>
<feature type="region of interest" description="Disordered" evidence="4">
    <location>
        <begin position="219"/>
        <end position="249"/>
    </location>
</feature>
<dbReference type="InterPro" id="IPR032675">
    <property type="entry name" value="LRR_dom_sf"/>
</dbReference>